<dbReference type="InterPro" id="IPR014255">
    <property type="entry name" value="Spore_coat_CotS"/>
</dbReference>
<keyword evidence="3" id="KW-1185">Reference proteome</keyword>
<keyword evidence="2" id="KW-0946">Virion</keyword>
<keyword evidence="2" id="KW-0167">Capsid protein</keyword>
<dbReference type="PROSITE" id="PS00109">
    <property type="entry name" value="PROTEIN_KINASE_TYR"/>
    <property type="match status" value="1"/>
</dbReference>
<dbReference type="Proteomes" id="UP001524944">
    <property type="component" value="Unassembled WGS sequence"/>
</dbReference>
<evidence type="ECO:0000313" key="3">
    <source>
        <dbReference type="Proteomes" id="UP001524944"/>
    </source>
</evidence>
<dbReference type="InterPro" id="IPR008266">
    <property type="entry name" value="Tyr_kinase_AS"/>
</dbReference>
<dbReference type="EMBL" id="JANPWE010000003">
    <property type="protein sequence ID" value="MCR6545318.1"/>
    <property type="molecule type" value="Genomic_DNA"/>
</dbReference>
<dbReference type="InterPro" id="IPR047175">
    <property type="entry name" value="CotS-like"/>
</dbReference>
<evidence type="ECO:0000313" key="2">
    <source>
        <dbReference type="EMBL" id="MCR6545318.1"/>
    </source>
</evidence>
<dbReference type="PANTHER" id="PTHR39179:SF3">
    <property type="entry name" value="COTS-RELATED PROTEIN"/>
    <property type="match status" value="1"/>
</dbReference>
<dbReference type="PANTHER" id="PTHR39179">
    <property type="entry name" value="SPORE COAT PROTEIN I"/>
    <property type="match status" value="1"/>
</dbReference>
<accession>A0ABT1Y429</accession>
<dbReference type="InterPro" id="IPR002575">
    <property type="entry name" value="Aminoglycoside_PTrfase"/>
</dbReference>
<dbReference type="InterPro" id="IPR011009">
    <property type="entry name" value="Kinase-like_dom_sf"/>
</dbReference>
<evidence type="ECO:0000259" key="1">
    <source>
        <dbReference type="Pfam" id="PF01636"/>
    </source>
</evidence>
<dbReference type="NCBIfam" id="TIGR02906">
    <property type="entry name" value="spore_CotS"/>
    <property type="match status" value="1"/>
</dbReference>
<sequence length="338" mass="39463">MKGILSVLSHYDFSIHCIIPIQDDVYRVETSRGVYCLKCANKGEHKMLFIYSILKHLEEQGFTKVSFPVPAKDGSPLVHHDHKIYFMTHWISGIPCDFKREDHLTAAAETLAEFHQHAKGAKLLEGAKARAMYRKWPHVLQKRTEDLQKFKSLTQKKSSLTPFEKKYLAIADQVIAQGGKACATLQSSEYRKIAKKAEKEQSFTHRDVAARNFIIEDDKKAALIDFDYARYDIRAADVVRLLERSLRDQHWHEEKGDLILKSYQKVYPLEKEQYQVMLAFLQFPQKIWRISERYFEGKVSWQDEGFLKKLSSALRKMSYQEKFCHSFENKYCQARKGG</sequence>
<dbReference type="RefSeq" id="WP_257912986.1">
    <property type="nucleotide sequence ID" value="NZ_JANPWE010000003.1"/>
</dbReference>
<dbReference type="Gene3D" id="3.30.200.20">
    <property type="entry name" value="Phosphorylase Kinase, domain 1"/>
    <property type="match status" value="1"/>
</dbReference>
<proteinExistence type="predicted"/>
<gene>
    <name evidence="2" type="ORF">NVS47_07285</name>
</gene>
<reference evidence="2 3" key="1">
    <citation type="submission" date="2022-08" db="EMBL/GenBank/DDBJ databases">
        <title>Proteogenomics of the novel Dehalobacterium formicoaceticum strain EZ94 highlights a key role of methyltransferases during anaerobic dichloromethane degradation.</title>
        <authorList>
            <person name="Wasmund K."/>
        </authorList>
    </citation>
    <scope>NUCLEOTIDE SEQUENCE [LARGE SCALE GENOMIC DNA]</scope>
    <source>
        <strain evidence="2 3">EZ94</strain>
    </source>
</reference>
<dbReference type="SUPFAM" id="SSF56112">
    <property type="entry name" value="Protein kinase-like (PK-like)"/>
    <property type="match status" value="1"/>
</dbReference>
<comment type="caution">
    <text evidence="2">The sequence shown here is derived from an EMBL/GenBank/DDBJ whole genome shotgun (WGS) entry which is preliminary data.</text>
</comment>
<protein>
    <submittedName>
        <fullName evidence="2">CotS family spore coat protein</fullName>
    </submittedName>
</protein>
<feature type="domain" description="Aminoglycoside phosphotransferase" evidence="1">
    <location>
        <begin position="23"/>
        <end position="264"/>
    </location>
</feature>
<organism evidence="2 3">
    <name type="scientific">Dehalobacterium formicoaceticum</name>
    <dbReference type="NCBI Taxonomy" id="51515"/>
    <lineage>
        <taxon>Bacteria</taxon>
        <taxon>Bacillati</taxon>
        <taxon>Bacillota</taxon>
        <taxon>Clostridia</taxon>
        <taxon>Eubacteriales</taxon>
        <taxon>Peptococcaceae</taxon>
        <taxon>Dehalobacterium</taxon>
    </lineage>
</organism>
<dbReference type="Gene3D" id="3.90.1200.10">
    <property type="match status" value="1"/>
</dbReference>
<dbReference type="Pfam" id="PF01636">
    <property type="entry name" value="APH"/>
    <property type="match status" value="1"/>
</dbReference>
<name>A0ABT1Y429_9FIRM</name>